<dbReference type="RefSeq" id="WP_163098418.1">
    <property type="nucleotide sequence ID" value="NZ_CP127523.1"/>
</dbReference>
<protein>
    <submittedName>
        <fullName evidence="1">Uncharacterized protein</fullName>
    </submittedName>
</protein>
<name>A0A845U8L1_9PROT</name>
<organism evidence="1">
    <name type="scientific">Acidithiobacillus ferrianus</name>
    <dbReference type="NCBI Taxonomy" id="2678518"/>
    <lineage>
        <taxon>Bacteria</taxon>
        <taxon>Pseudomonadati</taxon>
        <taxon>Pseudomonadota</taxon>
        <taxon>Acidithiobacillia</taxon>
        <taxon>Acidithiobacillales</taxon>
        <taxon>Acidithiobacillaceae</taxon>
        <taxon>Acidithiobacillus</taxon>
    </lineage>
</organism>
<gene>
    <name evidence="1" type="ORF">GL267_11280</name>
</gene>
<sequence>MTYQELLRFLDQRLGYPLLQDMTPDAALHAARQGTLSDALTTEILLDIYQANQCTTVSDPVDRARCFDGLARLRLRSQAEDADPALFRKVLKLSQELDNAFDQELLHQRGKNI</sequence>
<dbReference type="EMBL" id="WNJL01000037">
    <property type="protein sequence ID" value="NDU43193.1"/>
    <property type="molecule type" value="Genomic_DNA"/>
</dbReference>
<accession>A0A845U8L1</accession>
<comment type="caution">
    <text evidence="1">The sequence shown here is derived from an EMBL/GenBank/DDBJ whole genome shotgun (WGS) entry which is preliminary data.</text>
</comment>
<proteinExistence type="predicted"/>
<reference evidence="1" key="1">
    <citation type="submission" date="2019-11" db="EMBL/GenBank/DDBJ databases">
        <title>Acidithiobacillus ferrianus sp. nov.: a facultatively anaerobic and extremely acidophilic chemolithoautotroph.</title>
        <authorList>
            <person name="Norris P.R."/>
            <person name="Falagan C."/>
            <person name="Moya-Beltran A."/>
            <person name="Castro M."/>
            <person name="Quatrini R."/>
            <person name="Johnson D.B."/>
        </authorList>
    </citation>
    <scope>NUCLEOTIDE SEQUENCE [LARGE SCALE GENOMIC DNA]</scope>
    <source>
        <strain evidence="1">MG</strain>
    </source>
</reference>
<dbReference type="AlphaFoldDB" id="A0A845U8L1"/>
<evidence type="ECO:0000313" key="1">
    <source>
        <dbReference type="EMBL" id="NDU43193.1"/>
    </source>
</evidence>